<dbReference type="Gene3D" id="1.10.150.280">
    <property type="entry name" value="AF1531-like domain"/>
    <property type="match status" value="1"/>
</dbReference>
<evidence type="ECO:0000313" key="4">
    <source>
        <dbReference type="Proteomes" id="UP000324611"/>
    </source>
</evidence>
<feature type="compositionally biased region" description="Polar residues" evidence="1">
    <location>
        <begin position="92"/>
        <end position="115"/>
    </location>
</feature>
<proteinExistence type="predicted"/>
<dbReference type="Pfam" id="PF12836">
    <property type="entry name" value="HHH_3"/>
    <property type="match status" value="2"/>
</dbReference>
<dbReference type="EMBL" id="VUOC01000001">
    <property type="protein sequence ID" value="KAA2245667.1"/>
    <property type="molecule type" value="Genomic_DNA"/>
</dbReference>
<keyword evidence="2" id="KW-0472">Membrane</keyword>
<dbReference type="RefSeq" id="WP_149837057.1">
    <property type="nucleotide sequence ID" value="NZ_VUOC01000001.1"/>
</dbReference>
<dbReference type="Gene3D" id="1.10.150.320">
    <property type="entry name" value="Photosystem II 12 kDa extrinsic protein"/>
    <property type="match status" value="1"/>
</dbReference>
<dbReference type="AlphaFoldDB" id="A0A5B2W5L4"/>
<keyword evidence="2" id="KW-1133">Transmembrane helix</keyword>
<dbReference type="InterPro" id="IPR051675">
    <property type="entry name" value="Endo/Exo/Phosphatase_dom_1"/>
</dbReference>
<accession>A0A5B2W5L4</accession>
<dbReference type="SUPFAM" id="SSF47781">
    <property type="entry name" value="RuvA domain 2-like"/>
    <property type="match status" value="2"/>
</dbReference>
<feature type="transmembrane region" description="Helical" evidence="2">
    <location>
        <begin position="20"/>
        <end position="37"/>
    </location>
</feature>
<organism evidence="3 4">
    <name type="scientific">Chitinophaga agrisoli</name>
    <dbReference type="NCBI Taxonomy" id="2607653"/>
    <lineage>
        <taxon>Bacteria</taxon>
        <taxon>Pseudomonadati</taxon>
        <taxon>Bacteroidota</taxon>
        <taxon>Chitinophagia</taxon>
        <taxon>Chitinophagales</taxon>
        <taxon>Chitinophagaceae</taxon>
        <taxon>Chitinophaga</taxon>
    </lineage>
</organism>
<sequence length="271" mass="31220">MDKRPLREYFGFSKRERVGILTLLAVIAVSLCIPRIWEIYLPPVIPTDSSFLAEVTAFEQQLAAADTTPRKSAYGRKHYRQEQGDQPYRYGNQYSSPRQNHRYSNYTQENHNYPRQQAYPHPDSPAPRKTYPPRPARKLPILNINTSDSLDLEILPGIGPALAGRIIRFRERLGGFHSPAQVAETYGLPDSTFKKIQPYLRVDNVSLKKLDINHTDEQSLAQHPYIRYKLAKLIVRYRTVHGPFSDIKGIKNIPLVDDSIYRKIEPYISSN</sequence>
<dbReference type="PANTHER" id="PTHR21180:SF32">
    <property type="entry name" value="ENDONUCLEASE_EXONUCLEASE_PHOSPHATASE FAMILY DOMAIN-CONTAINING PROTEIN 1"/>
    <property type="match status" value="1"/>
</dbReference>
<name>A0A5B2W5L4_9BACT</name>
<protein>
    <submittedName>
        <fullName evidence="3">Helix-hairpin-helix domain-containing protein</fullName>
    </submittedName>
</protein>
<reference evidence="3 4" key="2">
    <citation type="submission" date="2019-09" db="EMBL/GenBank/DDBJ databases">
        <authorList>
            <person name="Jin C."/>
        </authorList>
    </citation>
    <scope>NUCLEOTIDE SEQUENCE [LARGE SCALE GENOMIC DNA]</scope>
    <source>
        <strain evidence="3 4">BN140078</strain>
    </source>
</reference>
<evidence type="ECO:0000256" key="2">
    <source>
        <dbReference type="SAM" id="Phobius"/>
    </source>
</evidence>
<feature type="compositionally biased region" description="Pro residues" evidence="1">
    <location>
        <begin position="122"/>
        <end position="134"/>
    </location>
</feature>
<evidence type="ECO:0000256" key="1">
    <source>
        <dbReference type="SAM" id="MobiDB-lite"/>
    </source>
</evidence>
<gene>
    <name evidence="3" type="ORF">F0L74_06850</name>
</gene>
<feature type="region of interest" description="Disordered" evidence="1">
    <location>
        <begin position="66"/>
        <end position="138"/>
    </location>
</feature>
<keyword evidence="4" id="KW-1185">Reference proteome</keyword>
<reference evidence="3 4" key="1">
    <citation type="submission" date="2019-09" db="EMBL/GenBank/DDBJ databases">
        <title>Chitinophaga ginsengihumi sp. nov., isolated from soil of ginseng rhizosphere.</title>
        <authorList>
            <person name="Lee J."/>
        </authorList>
    </citation>
    <scope>NUCLEOTIDE SEQUENCE [LARGE SCALE GENOMIC DNA]</scope>
    <source>
        <strain evidence="3 4">BN140078</strain>
    </source>
</reference>
<keyword evidence="2" id="KW-0812">Transmembrane</keyword>
<comment type="caution">
    <text evidence="3">The sequence shown here is derived from an EMBL/GenBank/DDBJ whole genome shotgun (WGS) entry which is preliminary data.</text>
</comment>
<dbReference type="InterPro" id="IPR010994">
    <property type="entry name" value="RuvA_2-like"/>
</dbReference>
<dbReference type="Proteomes" id="UP000324611">
    <property type="component" value="Unassembled WGS sequence"/>
</dbReference>
<evidence type="ECO:0000313" key="3">
    <source>
        <dbReference type="EMBL" id="KAA2245667.1"/>
    </source>
</evidence>
<dbReference type="PANTHER" id="PTHR21180">
    <property type="entry name" value="ENDONUCLEASE/EXONUCLEASE/PHOSPHATASE FAMILY DOMAIN-CONTAINING PROTEIN 1"/>
    <property type="match status" value="1"/>
</dbReference>